<keyword evidence="1" id="KW-1133">Transmembrane helix</keyword>
<keyword evidence="1" id="KW-0812">Transmembrane</keyword>
<feature type="transmembrane region" description="Helical" evidence="1">
    <location>
        <begin position="48"/>
        <end position="69"/>
    </location>
</feature>
<feature type="transmembrane region" description="Helical" evidence="1">
    <location>
        <begin position="383"/>
        <end position="401"/>
    </location>
</feature>
<feature type="transmembrane region" description="Helical" evidence="1">
    <location>
        <begin position="141"/>
        <end position="161"/>
    </location>
</feature>
<feature type="transmembrane region" description="Helical" evidence="1">
    <location>
        <begin position="253"/>
        <end position="272"/>
    </location>
</feature>
<keyword evidence="1" id="KW-0472">Membrane</keyword>
<feature type="transmembrane region" description="Helical" evidence="1">
    <location>
        <begin position="167"/>
        <end position="192"/>
    </location>
</feature>
<feature type="transmembrane region" description="Helical" evidence="1">
    <location>
        <begin position="293"/>
        <end position="312"/>
    </location>
</feature>
<dbReference type="EMBL" id="BMWY01000006">
    <property type="protein sequence ID" value="GGZ60366.1"/>
    <property type="molecule type" value="Genomic_DNA"/>
</dbReference>
<dbReference type="RefSeq" id="WP_027885225.1">
    <property type="nucleotide sequence ID" value="NZ_BMWY01000006.1"/>
</dbReference>
<evidence type="ECO:0000313" key="2">
    <source>
        <dbReference type="EMBL" id="GGZ60366.1"/>
    </source>
</evidence>
<feature type="transmembrane region" description="Helical" evidence="1">
    <location>
        <begin position="356"/>
        <end position="377"/>
    </location>
</feature>
<accession>A0ABQ3C0Y3</accession>
<keyword evidence="3" id="KW-1185">Reference proteome</keyword>
<feature type="transmembrane region" description="Helical" evidence="1">
    <location>
        <begin position="219"/>
        <end position="238"/>
    </location>
</feature>
<name>A0ABQ3C0Y3_9FLAO</name>
<reference evidence="3" key="1">
    <citation type="journal article" date="2019" name="Int. J. Syst. Evol. Microbiol.">
        <title>The Global Catalogue of Microorganisms (GCM) 10K type strain sequencing project: providing services to taxonomists for standard genome sequencing and annotation.</title>
        <authorList>
            <consortium name="The Broad Institute Genomics Platform"/>
            <consortium name="The Broad Institute Genome Sequencing Center for Infectious Disease"/>
            <person name="Wu L."/>
            <person name="Ma J."/>
        </authorList>
    </citation>
    <scope>NUCLEOTIDE SEQUENCE [LARGE SCALE GENOMIC DNA]</scope>
    <source>
        <strain evidence="3">KCTC 12708</strain>
    </source>
</reference>
<gene>
    <name evidence="2" type="ORF">GCM10008088_22330</name>
</gene>
<dbReference type="GeneID" id="94369897"/>
<comment type="caution">
    <text evidence="2">The sequence shown here is derived from an EMBL/GenBank/DDBJ whole genome shotgun (WGS) entry which is preliminary data.</text>
</comment>
<feature type="transmembrane region" description="Helical" evidence="1">
    <location>
        <begin position="20"/>
        <end position="36"/>
    </location>
</feature>
<proteinExistence type="predicted"/>
<evidence type="ECO:0000256" key="1">
    <source>
        <dbReference type="SAM" id="Phobius"/>
    </source>
</evidence>
<feature type="transmembrane region" description="Helical" evidence="1">
    <location>
        <begin position="81"/>
        <end position="104"/>
    </location>
</feature>
<evidence type="ECO:0000313" key="3">
    <source>
        <dbReference type="Proteomes" id="UP000615593"/>
    </source>
</evidence>
<feature type="transmembrane region" description="Helical" evidence="1">
    <location>
        <begin position="110"/>
        <end position="129"/>
    </location>
</feature>
<sequence length="408" mass="47138">MISVVIKKVEKNLSIVDQGLLSLLNFGSIFVLSSVLEKSLFSDFVILYSYSVFLTLFTSITISSPILIYYSKKWSGLARSYSSICLILNIIIVVLLSTIIYFFIEKQVTATKLYSFIFLSFGVSSYDILRRFCYSIKNGLIFRSFLSTIILNLFFFSLIFICRPLNINIICNIYGVSFIIPAIYLFFNVYYYKSNSIKPKQKSISIRLVSDIHFQYSKWLVIGGISFWAYNQGIYLYAKFLNFSDLAIGKVRILQNLMGVFTILTITLENYFKPIFSTSNDVTELVRKIYKKKFPIILFLFIAAFPIGLFSYNYIYASKYGSGLYVYIFMFAVQIILVSTKLFSVALKSREITKTIFVGHILASLVMLISITILKSFNNQDLIIAMSNFFSTLIFCIYIFYNYKKLKR</sequence>
<protein>
    <recommendedName>
        <fullName evidence="4">Membrane protein involved in the export of O-antigen and teichoic acid</fullName>
    </recommendedName>
</protein>
<feature type="transmembrane region" description="Helical" evidence="1">
    <location>
        <begin position="324"/>
        <end position="344"/>
    </location>
</feature>
<organism evidence="2 3">
    <name type="scientific">Mesonia mobilis</name>
    <dbReference type="NCBI Taxonomy" id="369791"/>
    <lineage>
        <taxon>Bacteria</taxon>
        <taxon>Pseudomonadati</taxon>
        <taxon>Bacteroidota</taxon>
        <taxon>Flavobacteriia</taxon>
        <taxon>Flavobacteriales</taxon>
        <taxon>Flavobacteriaceae</taxon>
        <taxon>Mesonia</taxon>
    </lineage>
</organism>
<evidence type="ECO:0008006" key="4">
    <source>
        <dbReference type="Google" id="ProtNLM"/>
    </source>
</evidence>
<dbReference type="Proteomes" id="UP000615593">
    <property type="component" value="Unassembled WGS sequence"/>
</dbReference>